<dbReference type="Gene3D" id="3.40.50.10490">
    <property type="entry name" value="Glucose-6-phosphate isomerase like protein, domain 1"/>
    <property type="match status" value="1"/>
</dbReference>
<dbReference type="InterPro" id="IPR001347">
    <property type="entry name" value="SIS_dom"/>
</dbReference>
<dbReference type="SUPFAM" id="SSF53697">
    <property type="entry name" value="SIS domain"/>
    <property type="match status" value="1"/>
</dbReference>
<evidence type="ECO:0000256" key="2">
    <source>
        <dbReference type="ARBA" id="ARBA00022737"/>
    </source>
</evidence>
<keyword evidence="9" id="KW-1185">Reference proteome</keyword>
<evidence type="ECO:0000259" key="6">
    <source>
        <dbReference type="PROSITE" id="PS51371"/>
    </source>
</evidence>
<dbReference type="CDD" id="cd05014">
    <property type="entry name" value="SIS_Kpsf"/>
    <property type="match status" value="1"/>
</dbReference>
<dbReference type="GO" id="GO:0016853">
    <property type="term" value="F:isomerase activity"/>
    <property type="evidence" value="ECO:0007669"/>
    <property type="project" value="UniProtKB-KW"/>
</dbReference>
<reference evidence="9" key="1">
    <citation type="journal article" date="2015" name="Genome Announc.">
        <title>Complete Genome Sequence of Herbaspirillum hiltneri N3 (DSM 17495), Isolated from Surface-Sterilized Wheat Roots.</title>
        <authorList>
            <person name="Guizelini D."/>
            <person name="Saizaki P.M."/>
            <person name="Coimbra N.A."/>
            <person name="Weiss V.A."/>
            <person name="Faoro H."/>
            <person name="Sfeir M.Z."/>
            <person name="Baura V.A."/>
            <person name="Monteiro R.A."/>
            <person name="Chubatsu L.S."/>
            <person name="Souza E.M."/>
            <person name="Cruz L.M."/>
            <person name="Pedrosa F.O."/>
            <person name="Raittz R.T."/>
            <person name="Marchaukoski J.N."/>
            <person name="Steffens M.B."/>
        </authorList>
    </citation>
    <scope>NUCLEOTIDE SEQUENCE [LARGE SCALE GENOMIC DNA]</scope>
    <source>
        <strain evidence="9">N3</strain>
    </source>
</reference>
<dbReference type="NCBIfam" id="TIGR00393">
    <property type="entry name" value="kpsF"/>
    <property type="match status" value="1"/>
</dbReference>
<feature type="domain" description="CBS" evidence="6">
    <location>
        <begin position="223"/>
        <end position="281"/>
    </location>
</feature>
<dbReference type="SMART" id="SM00116">
    <property type="entry name" value="CBS"/>
    <property type="match status" value="2"/>
</dbReference>
<keyword evidence="3 5" id="KW-0129">CBS domain</keyword>
<dbReference type="PROSITE" id="PS51464">
    <property type="entry name" value="SIS"/>
    <property type="match status" value="1"/>
</dbReference>
<dbReference type="RefSeq" id="WP_053195048.1">
    <property type="nucleotide sequence ID" value="NZ_CP011409.1"/>
</dbReference>
<evidence type="ECO:0000256" key="3">
    <source>
        <dbReference type="ARBA" id="ARBA00023122"/>
    </source>
</evidence>
<dbReference type="Pfam" id="PF01380">
    <property type="entry name" value="SIS"/>
    <property type="match status" value="1"/>
</dbReference>
<keyword evidence="8" id="KW-0413">Isomerase</keyword>
<evidence type="ECO:0000256" key="4">
    <source>
        <dbReference type="PIRNR" id="PIRNR004692"/>
    </source>
</evidence>
<evidence type="ECO:0000313" key="9">
    <source>
        <dbReference type="Proteomes" id="UP000063429"/>
    </source>
</evidence>
<dbReference type="Proteomes" id="UP000063429">
    <property type="component" value="Chromosome"/>
</dbReference>
<dbReference type="InterPro" id="IPR046348">
    <property type="entry name" value="SIS_dom_sf"/>
</dbReference>
<protein>
    <submittedName>
        <fullName evidence="8">Arabinose 5-phosphate isomerase</fullName>
    </submittedName>
</protein>
<dbReference type="PANTHER" id="PTHR42745:SF1">
    <property type="entry name" value="ARABINOSE 5-PHOSPHATE ISOMERASE KDSD"/>
    <property type="match status" value="1"/>
</dbReference>
<keyword evidence="2" id="KW-0677">Repeat</keyword>
<dbReference type="Gene3D" id="3.10.580.10">
    <property type="entry name" value="CBS-domain"/>
    <property type="match status" value="1"/>
</dbReference>
<accession>A0ABM5UWK1</accession>
<sequence length="342" mass="36302">MSVTEAKILPKSFSTERAQRALELARQTLQIEADAILALKSRMSDDAAEPLARAVDVLLECKGRVVVSGIGKSGHIGRKIAATFASTGTPALFMHPAEAAHGDLGMVTPGDVFIAISNSGETAELMAIVPIIKRMGAYLIAMTGNDESSLARLSAIHLNVGVAKEACTLNLAPTASTTATLAMGDALAVSLLDARGFLEEDFARSHPGGALGRRLLTHVRDVMRTGDAIPAVKPDVSLSAALMEITRKGMAMTAVIDDDNRPIGVFTDGDLRRLLERGEDFTTSSIADVMHRGPRTINPDQLAVDAVQLMEEFRINQVLVADAQGKLVGALHIHDLTRAKVI</sequence>
<feature type="domain" description="SIS" evidence="7">
    <location>
        <begin position="54"/>
        <end position="197"/>
    </location>
</feature>
<dbReference type="PANTHER" id="PTHR42745">
    <property type="match status" value="1"/>
</dbReference>
<dbReference type="EMBL" id="CP011409">
    <property type="protein sequence ID" value="AKZ61543.1"/>
    <property type="molecule type" value="Genomic_DNA"/>
</dbReference>
<dbReference type="InterPro" id="IPR000644">
    <property type="entry name" value="CBS_dom"/>
</dbReference>
<dbReference type="CDD" id="cd04604">
    <property type="entry name" value="CBS_pair_SIS_assoc"/>
    <property type="match status" value="1"/>
</dbReference>
<evidence type="ECO:0000259" key="7">
    <source>
        <dbReference type="PROSITE" id="PS51464"/>
    </source>
</evidence>
<organism evidence="8 9">
    <name type="scientific">Herbaspirillum hiltneri N3</name>
    <dbReference type="NCBI Taxonomy" id="1262470"/>
    <lineage>
        <taxon>Bacteria</taxon>
        <taxon>Pseudomonadati</taxon>
        <taxon>Pseudomonadota</taxon>
        <taxon>Betaproteobacteria</taxon>
        <taxon>Burkholderiales</taxon>
        <taxon>Oxalobacteraceae</taxon>
        <taxon>Herbaspirillum</taxon>
    </lineage>
</organism>
<dbReference type="InterPro" id="IPR004800">
    <property type="entry name" value="KdsD/KpsF-type"/>
</dbReference>
<name>A0ABM5UWK1_9BURK</name>
<dbReference type="PIRSF" id="PIRSF004692">
    <property type="entry name" value="KdsD_KpsF"/>
    <property type="match status" value="1"/>
</dbReference>
<evidence type="ECO:0000313" key="8">
    <source>
        <dbReference type="EMBL" id="AKZ61543.1"/>
    </source>
</evidence>
<evidence type="ECO:0000256" key="5">
    <source>
        <dbReference type="PROSITE-ProRule" id="PRU00703"/>
    </source>
</evidence>
<evidence type="ECO:0000256" key="1">
    <source>
        <dbReference type="ARBA" id="ARBA00008165"/>
    </source>
</evidence>
<dbReference type="InterPro" id="IPR035474">
    <property type="entry name" value="SIS_Kpsf"/>
</dbReference>
<dbReference type="InterPro" id="IPR046342">
    <property type="entry name" value="CBS_dom_sf"/>
</dbReference>
<dbReference type="PROSITE" id="PS51371">
    <property type="entry name" value="CBS"/>
    <property type="match status" value="2"/>
</dbReference>
<dbReference type="Pfam" id="PF00571">
    <property type="entry name" value="CBS"/>
    <property type="match status" value="2"/>
</dbReference>
<proteinExistence type="inferred from homology"/>
<dbReference type="InterPro" id="IPR050986">
    <property type="entry name" value="GutQ/KpsF_isomerases"/>
</dbReference>
<feature type="domain" description="CBS" evidence="6">
    <location>
        <begin position="290"/>
        <end position="342"/>
    </location>
</feature>
<comment type="similarity">
    <text evidence="1 4">Belongs to the SIS family. GutQ/KpsF subfamily.</text>
</comment>
<gene>
    <name evidence="8" type="ORF">F506_01615</name>
</gene>